<dbReference type="Gene3D" id="2.40.70.10">
    <property type="entry name" value="Acid Proteases"/>
    <property type="match status" value="1"/>
</dbReference>
<dbReference type="KEGG" id="vra:106779849"/>
<dbReference type="OrthoDB" id="841640at2759"/>
<dbReference type="PANTHER" id="PTHR33067:SF9">
    <property type="entry name" value="RNA-DIRECTED DNA POLYMERASE"/>
    <property type="match status" value="1"/>
</dbReference>
<protein>
    <submittedName>
        <fullName evidence="3">Uncharacterized protein LOC106779849</fullName>
    </submittedName>
</protein>
<gene>
    <name evidence="3" type="primary">LOC106779849</name>
</gene>
<feature type="region of interest" description="Disordered" evidence="1">
    <location>
        <begin position="190"/>
        <end position="245"/>
    </location>
</feature>
<feature type="compositionally biased region" description="Acidic residues" evidence="1">
    <location>
        <begin position="199"/>
        <end position="233"/>
    </location>
</feature>
<sequence length="414" mass="46659">MMLDASAGGSINTKTEDEDYELIESMAMSEVKLDKLTKIIAAFPMGVRNVSQTQQLCNLCGGDHINGQCAFPEELQQDVNYMGAQFQYKQGAFNQGSSSQGWKNHPSVGQNQNNSSGPIGGFRQQQPSPLWQQLSKRIETTEKNQFRANTDVNPKDECKAILTSHKRKAEGEPIDFENNEKGDKEMMSANEVNEKGSSEDEIELTDEEEDPEEDVIEPEEEEEVEFTEEEEEFVVQPQKMKHPPKVEDPGCLTISCVLNECDVGEAMIDSGASINMLPKHFLTKFRGLVLKPSSVIVMVADGSMAKPLGMMEDVIVRVEQLEFLVDFIVMDVENDEEIPVPVNQKGRFIHPELKEDPFQPGIKVKYKKRKWVVKELKEKGMIESETPNSGHIKQVDKRKLRIRCTGDTNKKDNT</sequence>
<evidence type="ECO:0000313" key="2">
    <source>
        <dbReference type="Proteomes" id="UP000087766"/>
    </source>
</evidence>
<feature type="region of interest" description="Disordered" evidence="1">
    <location>
        <begin position="94"/>
        <end position="129"/>
    </location>
</feature>
<dbReference type="GeneID" id="106779849"/>
<keyword evidence="2" id="KW-1185">Reference proteome</keyword>
<feature type="compositionally biased region" description="Polar residues" evidence="1">
    <location>
        <begin position="94"/>
        <end position="117"/>
    </location>
</feature>
<reference evidence="2" key="1">
    <citation type="journal article" date="2014" name="Nat. Commun.">
        <title>Genome sequence of mungbean and insights into evolution within Vigna species.</title>
        <authorList>
            <person name="Kang Y.J."/>
            <person name="Kim S.K."/>
            <person name="Kim M.Y."/>
            <person name="Lestari P."/>
            <person name="Kim K.H."/>
            <person name="Ha B.K."/>
            <person name="Jun T.H."/>
            <person name="Hwang W.J."/>
            <person name="Lee T."/>
            <person name="Lee J."/>
            <person name="Shim S."/>
            <person name="Yoon M.Y."/>
            <person name="Jang Y.E."/>
            <person name="Han K.S."/>
            <person name="Taeprayoon P."/>
            <person name="Yoon N."/>
            <person name="Somta P."/>
            <person name="Tanya P."/>
            <person name="Kim K.S."/>
            <person name="Gwag J.G."/>
            <person name="Moon J.K."/>
            <person name="Lee Y.H."/>
            <person name="Park B.S."/>
            <person name="Bombarely A."/>
            <person name="Doyle J.J."/>
            <person name="Jackson S.A."/>
            <person name="Schafleitner R."/>
            <person name="Srinives P."/>
            <person name="Varshney R.K."/>
            <person name="Lee S.H."/>
        </authorList>
    </citation>
    <scope>NUCLEOTIDE SEQUENCE [LARGE SCALE GENOMIC DNA]</scope>
    <source>
        <strain evidence="2">cv. VC1973A</strain>
    </source>
</reference>
<evidence type="ECO:0000256" key="1">
    <source>
        <dbReference type="SAM" id="MobiDB-lite"/>
    </source>
</evidence>
<evidence type="ECO:0000313" key="3">
    <source>
        <dbReference type="RefSeq" id="XP_022643043.1"/>
    </source>
</evidence>
<reference evidence="3" key="2">
    <citation type="submission" date="2025-08" db="UniProtKB">
        <authorList>
            <consortium name="RefSeq"/>
        </authorList>
    </citation>
    <scope>IDENTIFICATION</scope>
    <source>
        <tissue evidence="3">Leaf</tissue>
    </source>
</reference>
<dbReference type="AlphaFoldDB" id="A0A3Q0FH27"/>
<dbReference type="Proteomes" id="UP000087766">
    <property type="component" value="Chromosome 2"/>
</dbReference>
<dbReference type="PANTHER" id="PTHR33067">
    <property type="entry name" value="RNA-DIRECTED DNA POLYMERASE-RELATED"/>
    <property type="match status" value="1"/>
</dbReference>
<dbReference type="CDD" id="cd00303">
    <property type="entry name" value="retropepsin_like"/>
    <property type="match status" value="1"/>
</dbReference>
<name>A0A3Q0FH27_VIGRR</name>
<proteinExistence type="predicted"/>
<dbReference type="RefSeq" id="XP_022643043.1">
    <property type="nucleotide sequence ID" value="XM_022787322.1"/>
</dbReference>
<dbReference type="InterPro" id="IPR021109">
    <property type="entry name" value="Peptidase_aspartic_dom_sf"/>
</dbReference>
<organism evidence="2 3">
    <name type="scientific">Vigna radiata var. radiata</name>
    <name type="common">Mung bean</name>
    <name type="synonym">Phaseolus aureus</name>
    <dbReference type="NCBI Taxonomy" id="3916"/>
    <lineage>
        <taxon>Eukaryota</taxon>
        <taxon>Viridiplantae</taxon>
        <taxon>Streptophyta</taxon>
        <taxon>Embryophyta</taxon>
        <taxon>Tracheophyta</taxon>
        <taxon>Spermatophyta</taxon>
        <taxon>Magnoliopsida</taxon>
        <taxon>eudicotyledons</taxon>
        <taxon>Gunneridae</taxon>
        <taxon>Pentapetalae</taxon>
        <taxon>rosids</taxon>
        <taxon>fabids</taxon>
        <taxon>Fabales</taxon>
        <taxon>Fabaceae</taxon>
        <taxon>Papilionoideae</taxon>
        <taxon>50 kb inversion clade</taxon>
        <taxon>NPAAA clade</taxon>
        <taxon>indigoferoid/millettioid clade</taxon>
        <taxon>Phaseoleae</taxon>
        <taxon>Vigna</taxon>
    </lineage>
</organism>
<accession>A0A3Q0FH27</accession>